<accession>A0ABQ4XJP1</accession>
<organism evidence="3 4">
    <name type="scientific">Tanacetum coccineum</name>
    <dbReference type="NCBI Taxonomy" id="301880"/>
    <lineage>
        <taxon>Eukaryota</taxon>
        <taxon>Viridiplantae</taxon>
        <taxon>Streptophyta</taxon>
        <taxon>Embryophyta</taxon>
        <taxon>Tracheophyta</taxon>
        <taxon>Spermatophyta</taxon>
        <taxon>Magnoliopsida</taxon>
        <taxon>eudicotyledons</taxon>
        <taxon>Gunneridae</taxon>
        <taxon>Pentapetalae</taxon>
        <taxon>asterids</taxon>
        <taxon>campanulids</taxon>
        <taxon>Asterales</taxon>
        <taxon>Asteraceae</taxon>
        <taxon>Asteroideae</taxon>
        <taxon>Anthemideae</taxon>
        <taxon>Anthemidinae</taxon>
        <taxon>Tanacetum</taxon>
    </lineage>
</organism>
<keyword evidence="1" id="KW-0812">Transmembrane</keyword>
<evidence type="ECO:0000256" key="1">
    <source>
        <dbReference type="SAM" id="Phobius"/>
    </source>
</evidence>
<reference evidence="3" key="2">
    <citation type="submission" date="2022-01" db="EMBL/GenBank/DDBJ databases">
        <authorList>
            <person name="Yamashiro T."/>
            <person name="Shiraishi A."/>
            <person name="Satake H."/>
            <person name="Nakayama K."/>
        </authorList>
    </citation>
    <scope>NUCLEOTIDE SEQUENCE</scope>
</reference>
<reference evidence="3" key="1">
    <citation type="journal article" date="2022" name="Int. J. Mol. Sci.">
        <title>Draft Genome of Tanacetum Coccineum: Genomic Comparison of Closely Related Tanacetum-Family Plants.</title>
        <authorList>
            <person name="Yamashiro T."/>
            <person name="Shiraishi A."/>
            <person name="Nakayama K."/>
            <person name="Satake H."/>
        </authorList>
    </citation>
    <scope>NUCLEOTIDE SEQUENCE</scope>
</reference>
<keyword evidence="1" id="KW-0472">Membrane</keyword>
<dbReference type="PANTHER" id="PTHR48451:SF1">
    <property type="entry name" value="DUF4218 DOMAIN-CONTAINING PROTEIN"/>
    <property type="match status" value="1"/>
</dbReference>
<proteinExistence type="predicted"/>
<keyword evidence="1" id="KW-1133">Transmembrane helix</keyword>
<evidence type="ECO:0000259" key="2">
    <source>
        <dbReference type="Pfam" id="PF13960"/>
    </source>
</evidence>
<protein>
    <recommendedName>
        <fullName evidence="2">DUF4218 domain-containing protein</fullName>
    </recommendedName>
</protein>
<evidence type="ECO:0000313" key="3">
    <source>
        <dbReference type="EMBL" id="GJS65226.1"/>
    </source>
</evidence>
<sequence>MGGIFSLEARDMDTKLLSAPESNNTLARYWFRRNIPVTTFRHDKVHFLHKRRFPIYPLFSVWSDGIRPEGFLSSFLLWLVIIVAVVGVGVTLWAMFIGFLLELPEGSIAKGYVAEEALTFSSHYFWDVTIKFNHPDRNVDPPPPNVSVLGVPIGIPEINMYRSQFKSLFPNKDMKEEFPDWFGSQIHQRHVDNDKDPEVSTTSELFALACGPMVPDIH</sequence>
<feature type="domain" description="DUF4218" evidence="2">
    <location>
        <begin position="103"/>
        <end position="138"/>
    </location>
</feature>
<evidence type="ECO:0000313" key="4">
    <source>
        <dbReference type="Proteomes" id="UP001151760"/>
    </source>
</evidence>
<comment type="caution">
    <text evidence="3">The sequence shown here is derived from an EMBL/GenBank/DDBJ whole genome shotgun (WGS) entry which is preliminary data.</text>
</comment>
<keyword evidence="4" id="KW-1185">Reference proteome</keyword>
<dbReference type="Proteomes" id="UP001151760">
    <property type="component" value="Unassembled WGS sequence"/>
</dbReference>
<dbReference type="InterPro" id="IPR025452">
    <property type="entry name" value="DUF4218"/>
</dbReference>
<dbReference type="EMBL" id="BQNB010009562">
    <property type="protein sequence ID" value="GJS65226.1"/>
    <property type="molecule type" value="Genomic_DNA"/>
</dbReference>
<dbReference type="PANTHER" id="PTHR48451">
    <property type="entry name" value="DUF4218 DOMAIN-CONTAINING PROTEIN"/>
    <property type="match status" value="1"/>
</dbReference>
<gene>
    <name evidence="3" type="ORF">Tco_0679790</name>
</gene>
<name>A0ABQ4XJP1_9ASTR</name>
<dbReference type="Pfam" id="PF13960">
    <property type="entry name" value="DUF4218"/>
    <property type="match status" value="1"/>
</dbReference>
<feature type="transmembrane region" description="Helical" evidence="1">
    <location>
        <begin position="75"/>
        <end position="101"/>
    </location>
</feature>